<dbReference type="Proteomes" id="UP000664628">
    <property type="component" value="Unassembled WGS sequence"/>
</dbReference>
<evidence type="ECO:0000313" key="3">
    <source>
        <dbReference type="Proteomes" id="UP000664628"/>
    </source>
</evidence>
<name>A0ABS3JI01_9BACT</name>
<gene>
    <name evidence="2" type="ORF">J2I46_13690</name>
</gene>
<feature type="domain" description="Aminoglycoside phosphotransferase" evidence="1">
    <location>
        <begin position="140"/>
        <end position="302"/>
    </location>
</feature>
<sequence length="810" mass="94530">MNKLVYTSDIQRLQTGLTKIGIPLATKPTTAANCTISCYLYRNPDGSIRWLWPIWSDQPDFLRFYHAGSRQARWFVWLVRLLFRLKRGHWMGHDRITFYTTEAGYQLLRRTQVNRWALFTGTAGPNRKLVIWYNTQVEKGFFLKVALAEPAVINLRQEALALRQLQQNPLLQLATPQLEAYSESMLIQEDMGDADTWQINKLAELPYGAMQEFVSQNWHTKPLQQADFWTSALDALVKLRVANDSRIPVSLLDKLERLIQSLDEQAPIAVASAHGDFTPWNILLRGHKLCVIDWELYRAELPGLYDLFHFQYQSMVMLGNQGFNAIRREVDTILKQTDWRLFRERNSVDVDLAEKLYLIHTITYYLSVYSRQPDWHQQVNWLLDTWNQALTYWLGQKQVVSDRKLVLHDLAFWLHKQPHAALKFLPTYLDALPDSSDLDLAMPRQTAKQLVRYVRQHPLIRQVTVDHRSFMKQLHIQCLDNTSLHVDLIWTFKRKHLEFMDAHAVWEQATLAPHGLNVPTLACNQTYVRRFYGLNNALIPARYRHLFDEPVIGSLLAESVTDIRAMPQNRGWRAVRSRLAYGLDTLRSFAFQRGMIVTFSGVDGAGKSTVIEQTKLEIEKKLRQRVIVLRHRPSLLPILSAWQYGRREAEQRSTNRLPRQGTNQSGLSSLLRFAYYYADYLLGQFYVQVKYVWRGYIVLYDRYYFDFINDSRRSNVQLPSGLAAGLYRFLMKPQLNVFLYAPAEDILRRKQELDAETIADLTRQYLGLFDSLQKQYPSSEYMPVLNQDLPVTLTRIFDRIQRTTVGTLVG</sequence>
<keyword evidence="3" id="KW-1185">Reference proteome</keyword>
<dbReference type="SUPFAM" id="SSF52540">
    <property type="entry name" value="P-loop containing nucleoside triphosphate hydrolases"/>
    <property type="match status" value="1"/>
</dbReference>
<comment type="caution">
    <text evidence="2">The sequence shown here is derived from an EMBL/GenBank/DDBJ whole genome shotgun (WGS) entry which is preliminary data.</text>
</comment>
<dbReference type="InterPro" id="IPR002575">
    <property type="entry name" value="Aminoglycoside_PTrfase"/>
</dbReference>
<dbReference type="RefSeq" id="WP_207329590.1">
    <property type="nucleotide sequence ID" value="NZ_JAFMYW010000003.1"/>
</dbReference>
<evidence type="ECO:0000259" key="1">
    <source>
        <dbReference type="Pfam" id="PF01636"/>
    </source>
</evidence>
<dbReference type="Gene3D" id="3.40.50.300">
    <property type="entry name" value="P-loop containing nucleotide triphosphate hydrolases"/>
    <property type="match status" value="1"/>
</dbReference>
<dbReference type="Pfam" id="PF01636">
    <property type="entry name" value="APH"/>
    <property type="match status" value="1"/>
</dbReference>
<dbReference type="InterPro" id="IPR011009">
    <property type="entry name" value="Kinase-like_dom_sf"/>
</dbReference>
<reference evidence="2 3" key="1">
    <citation type="submission" date="2021-03" db="EMBL/GenBank/DDBJ databases">
        <title>Fibrella sp. HMF5405 genome sequencing and assembly.</title>
        <authorList>
            <person name="Kang H."/>
            <person name="Kim H."/>
            <person name="Bae S."/>
            <person name="Joh K."/>
        </authorList>
    </citation>
    <scope>NUCLEOTIDE SEQUENCE [LARGE SCALE GENOMIC DNA]</scope>
    <source>
        <strain evidence="2 3">HMF5405</strain>
    </source>
</reference>
<proteinExistence type="predicted"/>
<dbReference type="InterPro" id="IPR027417">
    <property type="entry name" value="P-loop_NTPase"/>
</dbReference>
<organism evidence="2 3">
    <name type="scientific">Fibrella forsythiae</name>
    <dbReference type="NCBI Taxonomy" id="2817061"/>
    <lineage>
        <taxon>Bacteria</taxon>
        <taxon>Pseudomonadati</taxon>
        <taxon>Bacteroidota</taxon>
        <taxon>Cytophagia</taxon>
        <taxon>Cytophagales</taxon>
        <taxon>Spirosomataceae</taxon>
        <taxon>Fibrella</taxon>
    </lineage>
</organism>
<dbReference type="EMBL" id="JAFMYW010000003">
    <property type="protein sequence ID" value="MBO0949644.1"/>
    <property type="molecule type" value="Genomic_DNA"/>
</dbReference>
<protein>
    <submittedName>
        <fullName evidence="2">Phosphotransferase</fullName>
    </submittedName>
</protein>
<dbReference type="Gene3D" id="3.90.1200.10">
    <property type="match status" value="1"/>
</dbReference>
<evidence type="ECO:0000313" key="2">
    <source>
        <dbReference type="EMBL" id="MBO0949644.1"/>
    </source>
</evidence>
<accession>A0ABS3JI01</accession>
<dbReference type="SUPFAM" id="SSF56112">
    <property type="entry name" value="Protein kinase-like (PK-like)"/>
    <property type="match status" value="1"/>
</dbReference>